<comment type="subcellular location">
    <subcellularLocation>
        <location evidence="2">Cell membrane</location>
        <topology evidence="2">Multi-pass membrane protein</topology>
    </subcellularLocation>
</comment>
<feature type="transmembrane region" description="Helical" evidence="2">
    <location>
        <begin position="146"/>
        <end position="167"/>
    </location>
</feature>
<comment type="function">
    <text evidence="2">NDH-1 shuttles electrons from NADH, via FMN and iron-sulfur (Fe-S) centers, to quinones in the respiratory chain. Couples the redox reaction to proton translocation (for every two electrons transferred, four hydrogen ions are translocated across the cytoplasmic membrane), and thus conserves the redox energy in a proton gradient.</text>
</comment>
<keyword evidence="4" id="KW-0560">Oxidoreductase</keyword>
<evidence type="ECO:0000313" key="4">
    <source>
        <dbReference type="EMBL" id="WFL77143.1"/>
    </source>
</evidence>
<comment type="similarity">
    <text evidence="1 2">Belongs to the complex I subunit 6 family.</text>
</comment>
<dbReference type="PANTHER" id="PTHR33269:SF17">
    <property type="entry name" value="NADH-UBIQUINONE OXIDOREDUCTASE CHAIN 6"/>
    <property type="match status" value="1"/>
</dbReference>
<dbReference type="NCBIfam" id="NF005164">
    <property type="entry name" value="PRK06638.1-4"/>
    <property type="match status" value="1"/>
</dbReference>
<evidence type="ECO:0000256" key="1">
    <source>
        <dbReference type="ARBA" id="ARBA00005698"/>
    </source>
</evidence>
<dbReference type="EC" id="7.1.1.-" evidence="2"/>
<keyword evidence="5" id="KW-1185">Reference proteome</keyword>
<dbReference type="GO" id="GO:0050136">
    <property type="term" value="F:NADH dehydrogenase (quinone) (non-electrogenic) activity"/>
    <property type="evidence" value="ECO:0007669"/>
    <property type="project" value="UniProtKB-EC"/>
</dbReference>
<keyword evidence="2" id="KW-0520">NAD</keyword>
<dbReference type="RefSeq" id="WP_278015902.1">
    <property type="nucleotide sequence ID" value="NZ_CP121106.1"/>
</dbReference>
<keyword evidence="2" id="KW-1003">Cell membrane</keyword>
<keyword evidence="2" id="KW-0472">Membrane</keyword>
<gene>
    <name evidence="4" type="ORF">P7228_14290</name>
</gene>
<feature type="region of interest" description="Disordered" evidence="3">
    <location>
        <begin position="174"/>
        <end position="207"/>
    </location>
</feature>
<dbReference type="Gene3D" id="1.20.120.1200">
    <property type="entry name" value="NADH-ubiquinone/plastoquinone oxidoreductase chain 6, subunit NuoJ"/>
    <property type="match status" value="1"/>
</dbReference>
<sequence>MIQTLAFYMFAVLMIASAVLVISARNPVHSVLWLILAFFNAAGLMVLVGAEFIAMLLVIVYVGAVAVLFLFVVMMLDIDFAEMRASFIKNFPLGLLVALVLLAELVFGIGAYQAGNLTLGTPDGTGAAPLGESNLEGIGLLLYGRYVLLFEVAGIILLVAMIGAIVLTHRRRPDGARGHQNISKQVSRRPEDATVMKQPEIGKGVEL</sequence>
<accession>A0ABY8FQ51</accession>
<evidence type="ECO:0000313" key="5">
    <source>
        <dbReference type="Proteomes" id="UP001215827"/>
    </source>
</evidence>
<name>A0ABY8FQ51_9SPHN</name>
<comment type="catalytic activity">
    <reaction evidence="2">
        <text>a quinone + NADH + 5 H(+)(in) = a quinol + NAD(+) + 4 H(+)(out)</text>
        <dbReference type="Rhea" id="RHEA:57888"/>
        <dbReference type="ChEBI" id="CHEBI:15378"/>
        <dbReference type="ChEBI" id="CHEBI:24646"/>
        <dbReference type="ChEBI" id="CHEBI:57540"/>
        <dbReference type="ChEBI" id="CHEBI:57945"/>
        <dbReference type="ChEBI" id="CHEBI:132124"/>
    </reaction>
</comment>
<keyword evidence="2" id="KW-0874">Quinone</keyword>
<dbReference type="PANTHER" id="PTHR33269">
    <property type="entry name" value="NADH-UBIQUINONE OXIDOREDUCTASE CHAIN 6"/>
    <property type="match status" value="1"/>
</dbReference>
<feature type="transmembrane region" description="Helical" evidence="2">
    <location>
        <begin position="56"/>
        <end position="78"/>
    </location>
</feature>
<feature type="transmembrane region" description="Helical" evidence="2">
    <location>
        <begin position="6"/>
        <end position="24"/>
    </location>
</feature>
<dbReference type="EMBL" id="CP121106">
    <property type="protein sequence ID" value="WFL77143.1"/>
    <property type="molecule type" value="Genomic_DNA"/>
</dbReference>
<keyword evidence="2" id="KW-0812">Transmembrane</keyword>
<proteinExistence type="inferred from homology"/>
<reference evidence="4 5" key="1">
    <citation type="submission" date="2023-03" db="EMBL/GenBank/DDBJ databases">
        <title>Altererythrobacter sp. CAU 1644 isolated from sand.</title>
        <authorList>
            <person name="Kim W."/>
        </authorList>
    </citation>
    <scope>NUCLEOTIDE SEQUENCE [LARGE SCALE GENOMIC DNA]</scope>
    <source>
        <strain evidence="4 5">CAU 1644</strain>
    </source>
</reference>
<feature type="transmembrane region" description="Helical" evidence="2">
    <location>
        <begin position="90"/>
        <end position="112"/>
    </location>
</feature>
<dbReference type="Proteomes" id="UP001215827">
    <property type="component" value="Chromosome"/>
</dbReference>
<protein>
    <recommendedName>
        <fullName evidence="2">NADH-quinone oxidoreductase subunit J</fullName>
        <ecNumber evidence="2">7.1.1.-</ecNumber>
    </recommendedName>
</protein>
<dbReference type="InterPro" id="IPR042106">
    <property type="entry name" value="Nuo/plastoQ_OxRdtase_6_NuoJ"/>
</dbReference>
<dbReference type="InterPro" id="IPR001457">
    <property type="entry name" value="NADH_UbQ/plastoQ_OxRdtase_su6"/>
</dbReference>
<feature type="transmembrane region" description="Helical" evidence="2">
    <location>
        <begin position="31"/>
        <end position="50"/>
    </location>
</feature>
<keyword evidence="2" id="KW-1133">Transmembrane helix</keyword>
<organism evidence="4 5">
    <name type="scientific">Altererythrobacter arenosus</name>
    <dbReference type="NCBI Taxonomy" id="3032592"/>
    <lineage>
        <taxon>Bacteria</taxon>
        <taxon>Pseudomonadati</taxon>
        <taxon>Pseudomonadota</taxon>
        <taxon>Alphaproteobacteria</taxon>
        <taxon>Sphingomonadales</taxon>
        <taxon>Erythrobacteraceae</taxon>
        <taxon>Altererythrobacter</taxon>
    </lineage>
</organism>
<dbReference type="Pfam" id="PF00499">
    <property type="entry name" value="Oxidored_q3"/>
    <property type="match status" value="1"/>
</dbReference>
<evidence type="ECO:0000256" key="3">
    <source>
        <dbReference type="SAM" id="MobiDB-lite"/>
    </source>
</evidence>
<evidence type="ECO:0000256" key="2">
    <source>
        <dbReference type="RuleBase" id="RU004429"/>
    </source>
</evidence>